<sequence length="77" mass="8256">MKGTIEVEIGIKVKDVPPKEVEAFLLAFARIARNSDGVMNLNPETQKVIAGLPAVQKALNAAPEETDGVREAKEAVQ</sequence>
<name>A0A0F9CNB4_9ZZZZ</name>
<gene>
    <name evidence="1" type="ORF">LCGC14_2645890</name>
</gene>
<feature type="non-terminal residue" evidence="1">
    <location>
        <position position="77"/>
    </location>
</feature>
<organism evidence="1">
    <name type="scientific">marine sediment metagenome</name>
    <dbReference type="NCBI Taxonomy" id="412755"/>
    <lineage>
        <taxon>unclassified sequences</taxon>
        <taxon>metagenomes</taxon>
        <taxon>ecological metagenomes</taxon>
    </lineage>
</organism>
<proteinExistence type="predicted"/>
<accession>A0A0F9CNB4</accession>
<comment type="caution">
    <text evidence="1">The sequence shown here is derived from an EMBL/GenBank/DDBJ whole genome shotgun (WGS) entry which is preliminary data.</text>
</comment>
<dbReference type="AlphaFoldDB" id="A0A0F9CNB4"/>
<reference evidence="1" key="1">
    <citation type="journal article" date="2015" name="Nature">
        <title>Complex archaea that bridge the gap between prokaryotes and eukaryotes.</title>
        <authorList>
            <person name="Spang A."/>
            <person name="Saw J.H."/>
            <person name="Jorgensen S.L."/>
            <person name="Zaremba-Niedzwiedzka K."/>
            <person name="Martijn J."/>
            <person name="Lind A.E."/>
            <person name="van Eijk R."/>
            <person name="Schleper C."/>
            <person name="Guy L."/>
            <person name="Ettema T.J."/>
        </authorList>
    </citation>
    <scope>NUCLEOTIDE SEQUENCE</scope>
</reference>
<protein>
    <submittedName>
        <fullName evidence="1">Uncharacterized protein</fullName>
    </submittedName>
</protein>
<evidence type="ECO:0000313" key="1">
    <source>
        <dbReference type="EMBL" id="KKK98121.1"/>
    </source>
</evidence>
<dbReference type="EMBL" id="LAZR01045753">
    <property type="protein sequence ID" value="KKK98121.1"/>
    <property type="molecule type" value="Genomic_DNA"/>
</dbReference>